<feature type="chain" id="PRO_5007150961" evidence="6">
    <location>
        <begin position="25"/>
        <end position="538"/>
    </location>
</feature>
<evidence type="ECO:0000259" key="8">
    <source>
        <dbReference type="Pfam" id="PF14322"/>
    </source>
</evidence>
<evidence type="ECO:0000256" key="5">
    <source>
        <dbReference type="ARBA" id="ARBA00023237"/>
    </source>
</evidence>
<dbReference type="Gene3D" id="1.25.40.390">
    <property type="match status" value="1"/>
</dbReference>
<dbReference type="SUPFAM" id="SSF48452">
    <property type="entry name" value="TPR-like"/>
    <property type="match status" value="1"/>
</dbReference>
<dbReference type="InterPro" id="IPR012944">
    <property type="entry name" value="SusD_RagB_dom"/>
</dbReference>
<accession>A0A117M0X1</accession>
<keyword evidence="4" id="KW-0472">Membrane</keyword>
<dbReference type="AlphaFoldDB" id="A0A117M0X1"/>
<dbReference type="Pfam" id="PF14322">
    <property type="entry name" value="SusD-like_3"/>
    <property type="match status" value="1"/>
</dbReference>
<evidence type="ECO:0000313" key="10">
    <source>
        <dbReference type="Proteomes" id="UP000053860"/>
    </source>
</evidence>
<evidence type="ECO:0000256" key="2">
    <source>
        <dbReference type="ARBA" id="ARBA00006275"/>
    </source>
</evidence>
<reference evidence="10" key="1">
    <citation type="journal article" date="2015" name="MBio">
        <title>Genome-Resolved Metagenomic Analysis Reveals Roles for Candidate Phyla and Other Microbial Community Members in Biogeochemical Transformations in Oil Reservoirs.</title>
        <authorList>
            <person name="Hu P."/>
            <person name="Tom L."/>
            <person name="Singh A."/>
            <person name="Thomas B.C."/>
            <person name="Baker B.J."/>
            <person name="Piceno Y.M."/>
            <person name="Andersen G.L."/>
            <person name="Banfield J.F."/>
        </authorList>
    </citation>
    <scope>NUCLEOTIDE SEQUENCE [LARGE SCALE GENOMIC DNA]</scope>
</reference>
<keyword evidence="5" id="KW-0998">Cell outer membrane</keyword>
<feature type="domain" description="RagB/SusD" evidence="7">
    <location>
        <begin position="265"/>
        <end position="537"/>
    </location>
</feature>
<evidence type="ECO:0000256" key="3">
    <source>
        <dbReference type="ARBA" id="ARBA00022729"/>
    </source>
</evidence>
<dbReference type="GO" id="GO:0009279">
    <property type="term" value="C:cell outer membrane"/>
    <property type="evidence" value="ECO:0007669"/>
    <property type="project" value="UniProtKB-SubCell"/>
</dbReference>
<dbReference type="InterPro" id="IPR011990">
    <property type="entry name" value="TPR-like_helical_dom_sf"/>
</dbReference>
<dbReference type="InterPro" id="IPR033985">
    <property type="entry name" value="SusD-like_N"/>
</dbReference>
<proteinExistence type="inferred from homology"/>
<dbReference type="Proteomes" id="UP000053860">
    <property type="component" value="Unassembled WGS sequence"/>
</dbReference>
<comment type="caution">
    <text evidence="9">The sequence shown here is derived from an EMBL/GenBank/DDBJ whole genome shotgun (WGS) entry which is preliminary data.</text>
</comment>
<evidence type="ECO:0000256" key="6">
    <source>
        <dbReference type="SAM" id="SignalP"/>
    </source>
</evidence>
<gene>
    <name evidence="9" type="ORF">XD92_0430</name>
</gene>
<feature type="signal peptide" evidence="6">
    <location>
        <begin position="1"/>
        <end position="24"/>
    </location>
</feature>
<evidence type="ECO:0000256" key="1">
    <source>
        <dbReference type="ARBA" id="ARBA00004442"/>
    </source>
</evidence>
<dbReference type="EMBL" id="LGGN01000054">
    <property type="protein sequence ID" value="KUK78250.1"/>
    <property type="molecule type" value="Genomic_DNA"/>
</dbReference>
<evidence type="ECO:0000256" key="4">
    <source>
        <dbReference type="ARBA" id="ARBA00023136"/>
    </source>
</evidence>
<keyword evidence="3 6" id="KW-0732">Signal</keyword>
<comment type="subcellular location">
    <subcellularLocation>
        <location evidence="1">Cell outer membrane</location>
    </subcellularLocation>
</comment>
<name>A0A117M0X1_9BACT</name>
<dbReference type="PROSITE" id="PS51257">
    <property type="entry name" value="PROKAR_LIPOPROTEIN"/>
    <property type="match status" value="1"/>
</dbReference>
<dbReference type="PATRIC" id="fig|294710.3.peg.670"/>
<evidence type="ECO:0000259" key="7">
    <source>
        <dbReference type="Pfam" id="PF07980"/>
    </source>
</evidence>
<feature type="domain" description="SusD-like N-terminal" evidence="8">
    <location>
        <begin position="23"/>
        <end position="228"/>
    </location>
</feature>
<evidence type="ECO:0000313" key="9">
    <source>
        <dbReference type="EMBL" id="KUK78250.1"/>
    </source>
</evidence>
<comment type="similarity">
    <text evidence="2">Belongs to the SusD family.</text>
</comment>
<sequence length="538" mass="62788">MKKIFWTLLYATIAVIFFSSCSDWLDLTPTDKVTDKVVWEDESSVDLYVNSFYTYLHQYGQFGDKQFAGSLTESLTNTFKYGSYALGHKAGHPNNYVFNPEIVTPASCFYSNWDDAYNKIRRMNEFLHSMELYSSFPENLNGKWKAQVLFFRAFIYFQLAKRYDGVILYTSLDQMEKDKARSTNEETWDLIEQDLDFAIANLPESWNTTENGRVTKYAALAFKSRAMLYAERWQSAYDAANEIIDSGLFSLTDNYAESWKGNNEESILEFKYDELGPSHTFDRDYVPLSDGYEFGGLGTPTQEMVESYEKADGTQMDWTPYLSANATRPPYEDLEPRFQATVIYPGSTWKGHTMQNSVNGTYGTFMAYRAQPYTYGHTTTGYFLRKLMDEQLIDIKGKPSTQTWVEIRYAEVLLNKAEAAFRLNKPSEARDAMNEVRERVNLPPKTSSGDQWFNDYRNERKVELAYEGHLFWDMRRWQLAHIEYNNYRCHGFKITGDNYEYIDVDYQDRKFSAKNYILPIPDSELANNSLIEQYDSWK</sequence>
<protein>
    <submittedName>
        <fullName evidence="9">Outer membrane protein</fullName>
    </submittedName>
</protein>
<organism evidence="9 10">
    <name type="scientific">Proteiniphilum acetatigenes</name>
    <dbReference type="NCBI Taxonomy" id="294710"/>
    <lineage>
        <taxon>Bacteria</taxon>
        <taxon>Pseudomonadati</taxon>
        <taxon>Bacteroidota</taxon>
        <taxon>Bacteroidia</taxon>
        <taxon>Bacteroidales</taxon>
        <taxon>Dysgonomonadaceae</taxon>
        <taxon>Proteiniphilum</taxon>
    </lineage>
</organism>
<dbReference type="Pfam" id="PF07980">
    <property type="entry name" value="SusD_RagB"/>
    <property type="match status" value="1"/>
</dbReference>